<reference evidence="1" key="2">
    <citation type="journal article" date="2016" name="Fungal Biol.">
        <title>Ochratoxin A production by Penicillium thymicola.</title>
        <authorList>
            <person name="Nguyen H.D.T."/>
            <person name="McMullin D.R."/>
            <person name="Ponomareva E."/>
            <person name="Riley R."/>
            <person name="Pomraning K.R."/>
            <person name="Baker S.E."/>
            <person name="Seifert K.A."/>
        </authorList>
    </citation>
    <scope>NUCLEOTIDE SEQUENCE</scope>
    <source>
        <strain evidence="1">DAOM 180753</strain>
    </source>
</reference>
<comment type="caution">
    <text evidence="1">The sequence shown here is derived from an EMBL/GenBank/DDBJ whole genome shotgun (WGS) entry which is preliminary data.</text>
</comment>
<dbReference type="Proteomes" id="UP001227192">
    <property type="component" value="Unassembled WGS sequence"/>
</dbReference>
<evidence type="ECO:0000313" key="2">
    <source>
        <dbReference type="Proteomes" id="UP001227192"/>
    </source>
</evidence>
<evidence type="ECO:0000313" key="1">
    <source>
        <dbReference type="EMBL" id="KAJ9489461.1"/>
    </source>
</evidence>
<organism evidence="1 2">
    <name type="scientific">Penicillium thymicola</name>
    <dbReference type="NCBI Taxonomy" id="293382"/>
    <lineage>
        <taxon>Eukaryota</taxon>
        <taxon>Fungi</taxon>
        <taxon>Dikarya</taxon>
        <taxon>Ascomycota</taxon>
        <taxon>Pezizomycotina</taxon>
        <taxon>Eurotiomycetes</taxon>
        <taxon>Eurotiomycetidae</taxon>
        <taxon>Eurotiales</taxon>
        <taxon>Aspergillaceae</taxon>
        <taxon>Penicillium</taxon>
    </lineage>
</organism>
<proteinExistence type="predicted"/>
<reference evidence="1" key="1">
    <citation type="submission" date="2015-06" db="EMBL/GenBank/DDBJ databases">
        <authorList>
            <person name="Nguyen H."/>
        </authorList>
    </citation>
    <scope>NUCLEOTIDE SEQUENCE</scope>
    <source>
        <strain evidence="1">DAOM 180753</strain>
    </source>
</reference>
<keyword evidence="2" id="KW-1185">Reference proteome</keyword>
<protein>
    <submittedName>
        <fullName evidence="1">Uncharacterized protein</fullName>
    </submittedName>
</protein>
<dbReference type="AlphaFoldDB" id="A0AAI9X9X1"/>
<dbReference type="EMBL" id="LACB01000084">
    <property type="protein sequence ID" value="KAJ9489461.1"/>
    <property type="molecule type" value="Genomic_DNA"/>
</dbReference>
<sequence>MIIVVPREPTSKYFSSLHSSTPLSLFRITPPNILTGYSINITSSITIETTNLANLQYSSSPTPPSISINNCQYEHFDPIFQTLLKILNRRCKRRSTV</sequence>
<gene>
    <name evidence="1" type="ORF">VN97_g3827</name>
</gene>
<accession>A0AAI9X9X1</accession>
<name>A0AAI9X9X1_PENTH</name>